<dbReference type="AlphaFoldDB" id="A0AA38GQP2"/>
<evidence type="ECO:0000313" key="1">
    <source>
        <dbReference type="EMBL" id="KAH9327061.1"/>
    </source>
</evidence>
<dbReference type="InterPro" id="IPR029063">
    <property type="entry name" value="SAM-dependent_MTases_sf"/>
</dbReference>
<evidence type="ECO:0000313" key="2">
    <source>
        <dbReference type="Proteomes" id="UP000824469"/>
    </source>
</evidence>
<proteinExistence type="predicted"/>
<sequence length="145" mass="16438">MGGLESKDLLREIEWLLEDAMVGYNPNLVMPPNLAMMASIEYLYVLWRERIEKRRPFQYIVGCAHWRDLVLSMPETEQLIEIVQNVILRDGLLAEGLWDDLGIGSGTLAIGLGQLLGLGGRFVAVDLIHVVISVARYNVQRYNLQ</sequence>
<dbReference type="OMA" id="ASIEYLY"/>
<dbReference type="Proteomes" id="UP000824469">
    <property type="component" value="Unassembled WGS sequence"/>
</dbReference>
<dbReference type="PANTHER" id="PTHR47441">
    <property type="match status" value="1"/>
</dbReference>
<protein>
    <submittedName>
        <fullName evidence="1">Uncharacterized protein</fullName>
    </submittedName>
</protein>
<dbReference type="InterPro" id="IPR052663">
    <property type="entry name" value="RF_glutamine_MTase_cyano"/>
</dbReference>
<dbReference type="PANTHER" id="PTHR47441:SF3">
    <property type="entry name" value="RELEASE FACTOR GLUTAMINE METHYLTRANSFERASE"/>
    <property type="match status" value="1"/>
</dbReference>
<dbReference type="SUPFAM" id="SSF53335">
    <property type="entry name" value="S-adenosyl-L-methionine-dependent methyltransferases"/>
    <property type="match status" value="1"/>
</dbReference>
<name>A0AA38GQP2_TAXCH</name>
<dbReference type="EMBL" id="JAHRHJ020000002">
    <property type="protein sequence ID" value="KAH9327061.1"/>
    <property type="molecule type" value="Genomic_DNA"/>
</dbReference>
<gene>
    <name evidence="1" type="ORF">KI387_007239</name>
</gene>
<reference evidence="1 2" key="1">
    <citation type="journal article" date="2021" name="Nat. Plants">
        <title>The Taxus genome provides insights into paclitaxel biosynthesis.</title>
        <authorList>
            <person name="Xiong X."/>
            <person name="Gou J."/>
            <person name="Liao Q."/>
            <person name="Li Y."/>
            <person name="Zhou Q."/>
            <person name="Bi G."/>
            <person name="Li C."/>
            <person name="Du R."/>
            <person name="Wang X."/>
            <person name="Sun T."/>
            <person name="Guo L."/>
            <person name="Liang H."/>
            <person name="Lu P."/>
            <person name="Wu Y."/>
            <person name="Zhang Z."/>
            <person name="Ro D.K."/>
            <person name="Shang Y."/>
            <person name="Huang S."/>
            <person name="Yan J."/>
        </authorList>
    </citation>
    <scope>NUCLEOTIDE SEQUENCE [LARGE SCALE GENOMIC DNA]</scope>
    <source>
        <strain evidence="1">Ta-2019</strain>
    </source>
</reference>
<accession>A0AA38GQP2</accession>
<dbReference type="Gene3D" id="3.40.50.150">
    <property type="entry name" value="Vaccinia Virus protein VP39"/>
    <property type="match status" value="1"/>
</dbReference>
<comment type="caution">
    <text evidence="1">The sequence shown here is derived from an EMBL/GenBank/DDBJ whole genome shotgun (WGS) entry which is preliminary data.</text>
</comment>
<feature type="non-terminal residue" evidence="1">
    <location>
        <position position="145"/>
    </location>
</feature>
<keyword evidence="2" id="KW-1185">Reference proteome</keyword>
<organism evidence="1 2">
    <name type="scientific">Taxus chinensis</name>
    <name type="common">Chinese yew</name>
    <name type="synonym">Taxus wallichiana var. chinensis</name>
    <dbReference type="NCBI Taxonomy" id="29808"/>
    <lineage>
        <taxon>Eukaryota</taxon>
        <taxon>Viridiplantae</taxon>
        <taxon>Streptophyta</taxon>
        <taxon>Embryophyta</taxon>
        <taxon>Tracheophyta</taxon>
        <taxon>Spermatophyta</taxon>
        <taxon>Pinopsida</taxon>
        <taxon>Pinidae</taxon>
        <taxon>Conifers II</taxon>
        <taxon>Cupressales</taxon>
        <taxon>Taxaceae</taxon>
        <taxon>Taxus</taxon>
    </lineage>
</organism>